<dbReference type="InterPro" id="IPR045213">
    <property type="entry name" value="Malic_NAD-bd_bact_type"/>
</dbReference>
<dbReference type="EMBL" id="FNGO01000022">
    <property type="protein sequence ID" value="SDM23077.1"/>
    <property type="molecule type" value="Genomic_DNA"/>
</dbReference>
<feature type="binding site" evidence="7">
    <location>
        <position position="182"/>
    </location>
    <ligand>
        <name>a divalent metal cation</name>
        <dbReference type="ChEBI" id="CHEBI:60240"/>
    </ligand>
</feature>
<feature type="active site" description="Proton donor" evidence="5">
    <location>
        <position position="59"/>
    </location>
</feature>
<feature type="domain" description="Malic enzyme NAD-binding" evidence="11">
    <location>
        <begin position="183"/>
        <end position="414"/>
    </location>
</feature>
<reference evidence="13 14" key="1">
    <citation type="submission" date="2016-10" db="EMBL/GenBank/DDBJ databases">
        <authorList>
            <person name="de Groot N.N."/>
        </authorList>
    </citation>
    <scope>NUCLEOTIDE SEQUENCE [LARGE SCALE GENOMIC DNA]</scope>
    <source>
        <strain evidence="13 14">SLAS-1</strain>
    </source>
</reference>
<evidence type="ECO:0000256" key="3">
    <source>
        <dbReference type="ARBA" id="ARBA00022723"/>
    </source>
</evidence>
<evidence type="ECO:0000313" key="13">
    <source>
        <dbReference type="EMBL" id="SDM23077.1"/>
    </source>
</evidence>
<dbReference type="InterPro" id="IPR036291">
    <property type="entry name" value="NAD(P)-bd_dom_sf"/>
</dbReference>
<feature type="active site" description="Proton acceptor" evidence="5">
    <location>
        <position position="114"/>
    </location>
</feature>
<evidence type="ECO:0000256" key="5">
    <source>
        <dbReference type="PIRSR" id="PIRSR000106-1"/>
    </source>
</evidence>
<dbReference type="InterPro" id="IPR015884">
    <property type="entry name" value="Malic_enzyme_CS"/>
</dbReference>
<dbReference type="PIRSF" id="PIRSF000106">
    <property type="entry name" value="ME"/>
    <property type="match status" value="1"/>
</dbReference>
<dbReference type="InterPro" id="IPR012302">
    <property type="entry name" value="Malic_NAD-bd"/>
</dbReference>
<feature type="domain" description="Malic enzyme N-terminal" evidence="12">
    <location>
        <begin position="38"/>
        <end position="171"/>
    </location>
</feature>
<name>A0A1G9RJK3_9FIRM</name>
<keyword evidence="3 7" id="KW-0479">Metal-binding</keyword>
<evidence type="ECO:0000256" key="6">
    <source>
        <dbReference type="PIRSR" id="PIRSR000106-2"/>
    </source>
</evidence>
<keyword evidence="14" id="KW-1185">Reference proteome</keyword>
<feature type="binding site" evidence="6">
    <location>
        <position position="95"/>
    </location>
    <ligand>
        <name>(S)-malate</name>
        <dbReference type="ChEBI" id="CHEBI:15589"/>
    </ligand>
</feature>
<dbReference type="InterPro" id="IPR046346">
    <property type="entry name" value="Aminoacid_DH-like_N_sf"/>
</dbReference>
<dbReference type="GO" id="GO:0051287">
    <property type="term" value="F:NAD binding"/>
    <property type="evidence" value="ECO:0007669"/>
    <property type="project" value="InterPro"/>
</dbReference>
<dbReference type="GO" id="GO:0016616">
    <property type="term" value="F:oxidoreductase activity, acting on the CH-OH group of donors, NAD or NADP as acceptor"/>
    <property type="evidence" value="ECO:0007669"/>
    <property type="project" value="InterPro"/>
</dbReference>
<evidence type="ECO:0000256" key="4">
    <source>
        <dbReference type="ARBA" id="ARBA00023002"/>
    </source>
</evidence>
<evidence type="ECO:0000256" key="8">
    <source>
        <dbReference type="RuleBase" id="RU003427"/>
    </source>
</evidence>
<comment type="cofactor">
    <cofactor evidence="1">
        <name>Mn(2+)</name>
        <dbReference type="ChEBI" id="CHEBI:29035"/>
    </cofactor>
</comment>
<dbReference type="PANTHER" id="PTHR43237">
    <property type="entry name" value="NADP-DEPENDENT MALIC ENZYME"/>
    <property type="match status" value="1"/>
</dbReference>
<proteinExistence type="inferred from homology"/>
<dbReference type="Gene3D" id="3.40.50.10380">
    <property type="entry name" value="Malic enzyme, N-terminal domain"/>
    <property type="match status" value="1"/>
</dbReference>
<dbReference type="InterPro" id="IPR051674">
    <property type="entry name" value="Malate_Decarboxylase"/>
</dbReference>
<evidence type="ECO:0000313" key="14">
    <source>
        <dbReference type="Proteomes" id="UP000199476"/>
    </source>
</evidence>
<dbReference type="GO" id="GO:0046872">
    <property type="term" value="F:metal ion binding"/>
    <property type="evidence" value="ECO:0007669"/>
    <property type="project" value="UniProtKB-KW"/>
</dbReference>
<dbReference type="InterPro" id="IPR012301">
    <property type="entry name" value="Malic_N_dom"/>
</dbReference>
<feature type="coiled-coil region" evidence="9">
    <location>
        <begin position="407"/>
        <end position="449"/>
    </location>
</feature>
<comment type="similarity">
    <text evidence="2 8">Belongs to the malic enzymes family.</text>
</comment>
<evidence type="ECO:0000256" key="1">
    <source>
        <dbReference type="ARBA" id="ARBA00001936"/>
    </source>
</evidence>
<dbReference type="AlphaFoldDB" id="A0A1G9RJK3"/>
<comment type="cofactor">
    <cofactor evidence="7">
        <name>Mg(2+)</name>
        <dbReference type="ChEBI" id="CHEBI:18420"/>
    </cofactor>
    <cofactor evidence="7">
        <name>Mn(2+)</name>
        <dbReference type="ChEBI" id="CHEBI:29035"/>
    </cofactor>
    <text evidence="7">Divalent metal cations. Prefers magnesium or manganese.</text>
</comment>
<evidence type="ECO:0000256" key="9">
    <source>
        <dbReference type="SAM" id="Coils"/>
    </source>
</evidence>
<protein>
    <submittedName>
        <fullName evidence="13">Malate dehydrogenase (Oxaloacetate-decarboxylating)</fullName>
    </submittedName>
</protein>
<feature type="region of interest" description="Disordered" evidence="10">
    <location>
        <begin position="1"/>
        <end position="23"/>
    </location>
</feature>
<evidence type="ECO:0000256" key="2">
    <source>
        <dbReference type="ARBA" id="ARBA00008785"/>
    </source>
</evidence>
<dbReference type="SMART" id="SM01274">
    <property type="entry name" value="malic"/>
    <property type="match status" value="1"/>
</dbReference>
<dbReference type="SMART" id="SM00919">
    <property type="entry name" value="Malic_M"/>
    <property type="match status" value="1"/>
</dbReference>
<evidence type="ECO:0000256" key="10">
    <source>
        <dbReference type="SAM" id="MobiDB-lite"/>
    </source>
</evidence>
<evidence type="ECO:0000259" key="12">
    <source>
        <dbReference type="SMART" id="SM01274"/>
    </source>
</evidence>
<dbReference type="RefSeq" id="WP_234985591.1">
    <property type="nucleotide sequence ID" value="NZ_FNGO01000022.1"/>
</dbReference>
<accession>A0A1G9RJK3</accession>
<organism evidence="13 14">
    <name type="scientific">Halarsenatibacter silvermanii</name>
    <dbReference type="NCBI Taxonomy" id="321763"/>
    <lineage>
        <taxon>Bacteria</taxon>
        <taxon>Bacillati</taxon>
        <taxon>Bacillota</taxon>
        <taxon>Clostridia</taxon>
        <taxon>Halanaerobiales</taxon>
        <taxon>Halarsenatibacteraceae</taxon>
        <taxon>Halarsenatibacter</taxon>
    </lineage>
</organism>
<dbReference type="InterPro" id="IPR001891">
    <property type="entry name" value="Malic_OxRdtase"/>
</dbReference>
<evidence type="ECO:0000259" key="11">
    <source>
        <dbReference type="SMART" id="SM00919"/>
    </source>
</evidence>
<dbReference type="SUPFAM" id="SSF53223">
    <property type="entry name" value="Aminoacid dehydrogenase-like, N-terminal domain"/>
    <property type="match status" value="1"/>
</dbReference>
<keyword evidence="9" id="KW-0175">Coiled coil</keyword>
<dbReference type="InterPro" id="IPR037062">
    <property type="entry name" value="Malic_N_dom_sf"/>
</dbReference>
<dbReference type="PROSITE" id="PS00331">
    <property type="entry name" value="MALIC_ENZYMES"/>
    <property type="match status" value="1"/>
</dbReference>
<dbReference type="Gene3D" id="3.40.50.720">
    <property type="entry name" value="NAD(P)-binding Rossmann-like Domain"/>
    <property type="match status" value="1"/>
</dbReference>
<feature type="binding site" evidence="6">
    <location>
        <position position="346"/>
    </location>
    <ligand>
        <name>(S)-malate</name>
        <dbReference type="ChEBI" id="CHEBI:15589"/>
    </ligand>
</feature>
<dbReference type="Proteomes" id="UP000199476">
    <property type="component" value="Unassembled WGS sequence"/>
</dbReference>
<dbReference type="PRINTS" id="PR00072">
    <property type="entry name" value="MALOXRDTASE"/>
</dbReference>
<feature type="binding site" evidence="7">
    <location>
        <position position="157"/>
    </location>
    <ligand>
        <name>a divalent metal cation</name>
        <dbReference type="ChEBI" id="CHEBI:60240"/>
    </ligand>
</feature>
<dbReference type="GO" id="GO:0004470">
    <property type="term" value="F:malic enzyme activity"/>
    <property type="evidence" value="ECO:0007669"/>
    <property type="project" value="InterPro"/>
</dbReference>
<keyword evidence="4" id="KW-0560">Oxidoreductase</keyword>
<dbReference type="SUPFAM" id="SSF51735">
    <property type="entry name" value="NAD(P)-binding Rossmann-fold domains"/>
    <property type="match status" value="1"/>
</dbReference>
<feature type="binding site" evidence="7">
    <location>
        <position position="156"/>
    </location>
    <ligand>
        <name>a divalent metal cation</name>
        <dbReference type="ChEBI" id="CHEBI:60240"/>
    </ligand>
</feature>
<dbReference type="Pfam" id="PF00390">
    <property type="entry name" value="malic"/>
    <property type="match status" value="1"/>
</dbReference>
<sequence>MSADKNNQNKEKKMTEEELLAQAEEPAEKALEMHPFYQGKLEVSLKAPVRNYDDFAIWYTPGVAASCRKIAENTEEVYRQTNRGNMVAVVTNGTRVLGLGDIGPEAALPVMEGKSLLFKYLGGVDAYPICLDIRDTEEFVSTVKALQPSLGGINLEDISNPECFRILERLREECDIPVFHDDQQGTACVTIAGLINAFRYVDKDIRQAQIALIGAGAANVATLRLLTAYGVPAGNIIMSDSSGILHEGRLDNIEEKYREKRRICRETNAENITGDIPDALAGSDAVVALAAPGPDLIQPEWIQNMAEDPIIFACANPIPEIWPWEARKAGAAVVATGRSDFANQVNNSLGFPAIFRGVLDVHADSISDEMCIAAAEELADFAAEDGVDPDKILPTMEEKEVYYRVAAATAEQAIKEGRARREKTREEVYESARQKIERAQKQTQTLMDAKVIPEFEQ</sequence>
<feature type="compositionally biased region" description="Basic and acidic residues" evidence="10">
    <location>
        <begin position="7"/>
        <end position="16"/>
    </location>
</feature>
<dbReference type="Pfam" id="PF03949">
    <property type="entry name" value="Malic_M"/>
    <property type="match status" value="1"/>
</dbReference>
<dbReference type="CDD" id="cd05311">
    <property type="entry name" value="NAD_bind_2_malic_enz"/>
    <property type="match status" value="1"/>
</dbReference>
<evidence type="ECO:0000256" key="7">
    <source>
        <dbReference type="PIRSR" id="PIRSR000106-3"/>
    </source>
</evidence>
<dbReference type="STRING" id="321763.SAMN04488692_12220"/>
<gene>
    <name evidence="13" type="ORF">SAMN04488692_12220</name>
</gene>
<dbReference type="PANTHER" id="PTHR43237:SF4">
    <property type="entry name" value="NADP-DEPENDENT MALIC ENZYME"/>
    <property type="match status" value="1"/>
</dbReference>